<keyword evidence="3" id="KW-1185">Reference proteome</keyword>
<name>A0A085ZKW2_9FLAO</name>
<evidence type="ECO:0000256" key="1">
    <source>
        <dbReference type="SAM" id="SignalP"/>
    </source>
</evidence>
<sequence length="119" mass="13405">MLKNTHIILLFITLSFVLIPSYNHACTTGHNKEITAKQENSCSKKCCEKKKSKEDKHNCDGKCRHSGCSTSTLQCSILTSNNFDLQTDAFNFSLKNTISYYSESNISSGFTTIWLKPKI</sequence>
<keyword evidence="1" id="KW-0732">Signal</keyword>
<dbReference type="STRING" id="362418.IW19_05835"/>
<gene>
    <name evidence="2" type="ORF">IW19_05835</name>
</gene>
<dbReference type="Proteomes" id="UP000028715">
    <property type="component" value="Unassembled WGS sequence"/>
</dbReference>
<accession>A0A085ZKW2</accession>
<proteinExistence type="predicted"/>
<comment type="caution">
    <text evidence="2">The sequence shown here is derived from an EMBL/GenBank/DDBJ whole genome shotgun (WGS) entry which is preliminary data.</text>
</comment>
<protein>
    <submittedName>
        <fullName evidence="2">Uncharacterized protein</fullName>
    </submittedName>
</protein>
<dbReference type="eggNOG" id="ENOG5033N23">
    <property type="taxonomic scope" value="Bacteria"/>
</dbReference>
<dbReference type="EMBL" id="JPRL01000001">
    <property type="protein sequence ID" value="KFF05076.1"/>
    <property type="molecule type" value="Genomic_DNA"/>
</dbReference>
<evidence type="ECO:0000313" key="3">
    <source>
        <dbReference type="Proteomes" id="UP000028715"/>
    </source>
</evidence>
<feature type="chain" id="PRO_5001801421" evidence="1">
    <location>
        <begin position="26"/>
        <end position="119"/>
    </location>
</feature>
<organism evidence="2 3">
    <name type="scientific">Flavobacterium reichenbachii</name>
    <dbReference type="NCBI Taxonomy" id="362418"/>
    <lineage>
        <taxon>Bacteria</taxon>
        <taxon>Pseudomonadati</taxon>
        <taxon>Bacteroidota</taxon>
        <taxon>Flavobacteriia</taxon>
        <taxon>Flavobacteriales</taxon>
        <taxon>Flavobacteriaceae</taxon>
        <taxon>Flavobacterium</taxon>
    </lineage>
</organism>
<dbReference type="AlphaFoldDB" id="A0A085ZKW2"/>
<feature type="signal peptide" evidence="1">
    <location>
        <begin position="1"/>
        <end position="25"/>
    </location>
</feature>
<reference evidence="2 3" key="1">
    <citation type="submission" date="2014-07" db="EMBL/GenBank/DDBJ databases">
        <title>Genome of Flavobacterium reichenbachii LMG 25512.</title>
        <authorList>
            <person name="Stropko S.J."/>
            <person name="Pipes S.E."/>
            <person name="Newman J.D."/>
        </authorList>
    </citation>
    <scope>NUCLEOTIDE SEQUENCE [LARGE SCALE GENOMIC DNA]</scope>
    <source>
        <strain evidence="2 3">LMG 25512</strain>
    </source>
</reference>
<evidence type="ECO:0000313" key="2">
    <source>
        <dbReference type="EMBL" id="KFF05076.1"/>
    </source>
</evidence>